<name>A0ABU0YG62_9PROT</name>
<keyword evidence="2" id="KW-0012">Acyltransferase</keyword>
<dbReference type="Proteomes" id="UP001230156">
    <property type="component" value="Unassembled WGS sequence"/>
</dbReference>
<dbReference type="InterPro" id="IPR016181">
    <property type="entry name" value="Acyl_CoA_acyltransferase"/>
</dbReference>
<feature type="domain" description="N-acetyltransferase" evidence="1">
    <location>
        <begin position="3"/>
        <end position="186"/>
    </location>
</feature>
<accession>A0ABU0YG62</accession>
<dbReference type="EC" id="2.3.1.-" evidence="2"/>
<dbReference type="PROSITE" id="PS51186">
    <property type="entry name" value="GNAT"/>
    <property type="match status" value="1"/>
</dbReference>
<evidence type="ECO:0000313" key="3">
    <source>
        <dbReference type="Proteomes" id="UP001230156"/>
    </source>
</evidence>
<dbReference type="RefSeq" id="WP_379954099.1">
    <property type="nucleotide sequence ID" value="NZ_JAUYVI010000001.1"/>
</dbReference>
<protein>
    <submittedName>
        <fullName evidence="2">GNAT family N-acetyltransferase</fullName>
        <ecNumber evidence="2">2.3.1.-</ecNumber>
    </submittedName>
</protein>
<evidence type="ECO:0000259" key="1">
    <source>
        <dbReference type="PROSITE" id="PS51186"/>
    </source>
</evidence>
<proteinExistence type="predicted"/>
<dbReference type="EMBL" id="JAUYVI010000001">
    <property type="protein sequence ID" value="MDQ7246707.1"/>
    <property type="molecule type" value="Genomic_DNA"/>
</dbReference>
<gene>
    <name evidence="2" type="ORF">Q8A70_03480</name>
</gene>
<sequence length="186" mass="20375">MAFELVPPTLERLPGYRDALQRGWSPDNVSPERTALLHLARIVEDPAGFVAALTDAEAKGAPITLPDGTTRPRLPGYFLWGWDGDFCGSFGFRWQNGTSALPDYCLGHIGYSIVLWKQRRGYATAGLRLLLDQARARGLDHVELTTQPGNLSSQKVIQANGGTLIGPRRKIAAYGGTEELLFRIAL</sequence>
<dbReference type="GO" id="GO:0016746">
    <property type="term" value="F:acyltransferase activity"/>
    <property type="evidence" value="ECO:0007669"/>
    <property type="project" value="UniProtKB-KW"/>
</dbReference>
<dbReference type="InterPro" id="IPR000182">
    <property type="entry name" value="GNAT_dom"/>
</dbReference>
<organism evidence="2 3">
    <name type="scientific">Dongia sedimenti</name>
    <dbReference type="NCBI Taxonomy" id="3064282"/>
    <lineage>
        <taxon>Bacteria</taxon>
        <taxon>Pseudomonadati</taxon>
        <taxon>Pseudomonadota</taxon>
        <taxon>Alphaproteobacteria</taxon>
        <taxon>Rhodospirillales</taxon>
        <taxon>Dongiaceae</taxon>
        <taxon>Dongia</taxon>
    </lineage>
</organism>
<reference evidence="3" key="1">
    <citation type="submission" date="2023-08" db="EMBL/GenBank/DDBJ databases">
        <title>Rhodospirillaceae gen. nov., a novel taxon isolated from the Yangtze River Yuezi River estuary sludge.</title>
        <authorList>
            <person name="Ruan L."/>
        </authorList>
    </citation>
    <scope>NUCLEOTIDE SEQUENCE [LARGE SCALE GENOMIC DNA]</scope>
    <source>
        <strain evidence="3">R-7</strain>
    </source>
</reference>
<dbReference type="PANTHER" id="PTHR39173">
    <property type="entry name" value="ACETYLTRANSFERASE"/>
    <property type="match status" value="1"/>
</dbReference>
<dbReference type="Pfam" id="PF13302">
    <property type="entry name" value="Acetyltransf_3"/>
    <property type="match status" value="1"/>
</dbReference>
<comment type="caution">
    <text evidence="2">The sequence shown here is derived from an EMBL/GenBank/DDBJ whole genome shotgun (WGS) entry which is preliminary data.</text>
</comment>
<keyword evidence="2" id="KW-0808">Transferase</keyword>
<dbReference type="SUPFAM" id="SSF55729">
    <property type="entry name" value="Acyl-CoA N-acyltransferases (Nat)"/>
    <property type="match status" value="1"/>
</dbReference>
<keyword evidence="3" id="KW-1185">Reference proteome</keyword>
<dbReference type="PANTHER" id="PTHR39173:SF1">
    <property type="entry name" value="ACETYLTRANSFERASE"/>
    <property type="match status" value="1"/>
</dbReference>
<evidence type="ECO:0000313" key="2">
    <source>
        <dbReference type="EMBL" id="MDQ7246707.1"/>
    </source>
</evidence>
<dbReference type="Gene3D" id="3.40.630.30">
    <property type="match status" value="1"/>
</dbReference>